<dbReference type="PANTHER" id="PTHR38166:SF1">
    <property type="entry name" value="C2H2-TYPE DOMAIN-CONTAINING PROTEIN"/>
    <property type="match status" value="1"/>
</dbReference>
<dbReference type="GeneID" id="28871412"/>
<feature type="compositionally biased region" description="Pro residues" evidence="1">
    <location>
        <begin position="339"/>
        <end position="349"/>
    </location>
</feature>
<name>A0A1B7XU00_COLHI</name>
<comment type="caution">
    <text evidence="2">The sequence shown here is derived from an EMBL/GenBank/DDBJ whole genome shotgun (WGS) entry which is preliminary data.</text>
</comment>
<dbReference type="AlphaFoldDB" id="A0A1B7XU00"/>
<dbReference type="PANTHER" id="PTHR38166">
    <property type="entry name" value="C2H2-TYPE DOMAIN-CONTAINING PROTEIN-RELATED"/>
    <property type="match status" value="1"/>
</dbReference>
<keyword evidence="3" id="KW-1185">Reference proteome</keyword>
<dbReference type="OrthoDB" id="4161727at2759"/>
<feature type="compositionally biased region" description="Low complexity" evidence="1">
    <location>
        <begin position="386"/>
        <end position="396"/>
    </location>
</feature>
<feature type="region of interest" description="Disordered" evidence="1">
    <location>
        <begin position="313"/>
        <end position="502"/>
    </location>
</feature>
<feature type="region of interest" description="Disordered" evidence="1">
    <location>
        <begin position="259"/>
        <end position="282"/>
    </location>
</feature>
<feature type="compositionally biased region" description="Polar residues" evidence="1">
    <location>
        <begin position="353"/>
        <end position="364"/>
    </location>
</feature>
<feature type="compositionally biased region" description="Basic and acidic residues" evidence="1">
    <location>
        <begin position="90"/>
        <end position="102"/>
    </location>
</feature>
<feature type="region of interest" description="Disordered" evidence="1">
    <location>
        <begin position="288"/>
        <end position="307"/>
    </location>
</feature>
<dbReference type="Proteomes" id="UP000092177">
    <property type="component" value="Chromosome 9"/>
</dbReference>
<feature type="compositionally biased region" description="Acidic residues" evidence="1">
    <location>
        <begin position="221"/>
        <end position="230"/>
    </location>
</feature>
<feature type="region of interest" description="Disordered" evidence="1">
    <location>
        <begin position="1"/>
        <end position="238"/>
    </location>
</feature>
<feature type="compositionally biased region" description="Basic and acidic residues" evidence="1">
    <location>
        <begin position="45"/>
        <end position="59"/>
    </location>
</feature>
<feature type="compositionally biased region" description="Basic residues" evidence="1">
    <location>
        <begin position="147"/>
        <end position="156"/>
    </location>
</feature>
<reference evidence="3" key="1">
    <citation type="journal article" date="2017" name="BMC Genomics">
        <title>Gapless genome assembly of Colletotrichum higginsianum reveals chromosome structure and association of transposable elements with secondary metabolite gene clusters.</title>
        <authorList>
            <person name="Dallery J.-F."/>
            <person name="Lapalu N."/>
            <person name="Zampounis A."/>
            <person name="Pigne S."/>
            <person name="Luyten I."/>
            <person name="Amselem J."/>
            <person name="Wittenberg A.H.J."/>
            <person name="Zhou S."/>
            <person name="de Queiroz M.V."/>
            <person name="Robin G.P."/>
            <person name="Auger A."/>
            <person name="Hainaut M."/>
            <person name="Henrissat B."/>
            <person name="Kim K.-T."/>
            <person name="Lee Y.-H."/>
            <person name="Lespinet O."/>
            <person name="Schwartz D.C."/>
            <person name="Thon M.R."/>
            <person name="O'Connell R.J."/>
        </authorList>
    </citation>
    <scope>NUCLEOTIDE SEQUENCE [LARGE SCALE GENOMIC DNA]</scope>
    <source>
        <strain evidence="3">IMI 349063</strain>
    </source>
</reference>
<gene>
    <name evidence="2" type="ORF">CH63R_12331</name>
</gene>
<feature type="compositionally biased region" description="Polar residues" evidence="1">
    <location>
        <begin position="110"/>
        <end position="123"/>
    </location>
</feature>
<feature type="compositionally biased region" description="Acidic residues" evidence="1">
    <location>
        <begin position="475"/>
        <end position="490"/>
    </location>
</feature>
<feature type="compositionally biased region" description="Low complexity" evidence="1">
    <location>
        <begin position="407"/>
        <end position="430"/>
    </location>
</feature>
<organism evidence="2 3">
    <name type="scientific">Colletotrichum higginsianum (strain IMI 349063)</name>
    <name type="common">Crucifer anthracnose fungus</name>
    <dbReference type="NCBI Taxonomy" id="759273"/>
    <lineage>
        <taxon>Eukaryota</taxon>
        <taxon>Fungi</taxon>
        <taxon>Dikarya</taxon>
        <taxon>Ascomycota</taxon>
        <taxon>Pezizomycotina</taxon>
        <taxon>Sordariomycetes</taxon>
        <taxon>Hypocreomycetidae</taxon>
        <taxon>Glomerellales</taxon>
        <taxon>Glomerellaceae</taxon>
        <taxon>Colletotrichum</taxon>
        <taxon>Colletotrichum destructivum species complex</taxon>
    </lineage>
</organism>
<accession>A0A1B7XU00</accession>
<sequence>MQIPHGEMSPTPPEKEKPPVTGDIDPPHEDGRHCDVSSGASDVETASRHESADDARQEEDSFELIQTESPRDRPGVRGRLSRFLGRPLLRRQEGNTDNKPPMKESPSPVPSQAGSQHHAQQPSADLHPGPGVPGVSWPADQSLDTKAKRKEQHHPKPSNGSESGTLWPEFLSETSVKSGADDMSESLNQPGEHSPSPPTTLRRAVSTPRSGEGTNGSSSGAEDEAAQEAEDPSRRVQRLMVDKVMSSFMNWLDTKLKVKDEGGSQEPEALLRQVPAWPSTSGYESRLLAAGPVGRAGGPPELGSAPLFSATSEIDFMSDDSSTPARRISLRSKPALSSTPPPPPPPPSLPVSRAQNSIPDQQKTGKAVLLFSRGRSSPKPEPLKAAPPSRSSVPPANYHLGAPLGRSSASQVVPAAAVAAVAAPAPTPQSKRLEASSSKRRTARKGAQVVGPSSQTRGKRPGKHDRSTDGKNEGNDEEDDDGDDDDDEENFSPRAKLPKIHEDGGNRAKLACPFFKHNPRKYKNQRPCCGPGWDHVHRIKEHIYRKHSLPRFSCPRCCQPFETQADLQAHARSADACEVREPEALDGITQDQEKRLRSRKKTSAKELTEADKWTQVYGILFPDGREREIPSPYYNTEDAETNLGGYEDYLRRELPPLVRRQLEAEVERELSFVEEGMKQKVIDIARNLQLALFKGYQQLENQERHHLGPQCVEASASQTDRSTTSPTNDTSPSTMTTSDTTPEIPDPLDIFNADAIPDFEFDFLSEVPFPEEKEPSLDFGFTQSFDAQQPATIQPGMELLSGQQFSLPQYGLEDYQDNRGHVRGAGALGYAP</sequence>
<evidence type="ECO:0000256" key="1">
    <source>
        <dbReference type="SAM" id="MobiDB-lite"/>
    </source>
</evidence>
<evidence type="ECO:0000313" key="3">
    <source>
        <dbReference type="Proteomes" id="UP000092177"/>
    </source>
</evidence>
<proteinExistence type="predicted"/>
<feature type="compositionally biased region" description="Basic and acidic residues" evidence="1">
    <location>
        <begin position="25"/>
        <end position="35"/>
    </location>
</feature>
<evidence type="ECO:0000313" key="2">
    <source>
        <dbReference type="EMBL" id="OBR03204.1"/>
    </source>
</evidence>
<dbReference type="EMBL" id="LTAN01000009">
    <property type="protein sequence ID" value="OBR03204.1"/>
    <property type="molecule type" value="Genomic_DNA"/>
</dbReference>
<protein>
    <submittedName>
        <fullName evidence="2">Nicotinate-nucleotide diphosphorylase</fullName>
    </submittedName>
</protein>
<feature type="compositionally biased region" description="Basic and acidic residues" evidence="1">
    <location>
        <begin position="464"/>
        <end position="474"/>
    </location>
</feature>
<dbReference type="KEGG" id="chig:CH63R_12331"/>
<feature type="compositionally biased region" description="Low complexity" evidence="1">
    <location>
        <begin position="719"/>
        <end position="742"/>
    </location>
</feature>
<feature type="region of interest" description="Disordered" evidence="1">
    <location>
        <begin position="712"/>
        <end position="744"/>
    </location>
</feature>
<dbReference type="VEuPathDB" id="FungiDB:CH63R_12331"/>
<dbReference type="RefSeq" id="XP_018151722.1">
    <property type="nucleotide sequence ID" value="XM_018307305.1"/>
</dbReference>